<dbReference type="InterPro" id="IPR036097">
    <property type="entry name" value="HisK_dim/P_sf"/>
</dbReference>
<keyword evidence="7" id="KW-0067">ATP-binding</keyword>
<dbReference type="STRING" id="1094715.GCA_000236165_01396"/>
<feature type="domain" description="Histidine kinase" evidence="9">
    <location>
        <begin position="308"/>
        <end position="524"/>
    </location>
</feature>
<dbReference type="RefSeq" id="WP_010653250.1">
    <property type="nucleotide sequence ID" value="NZ_JAPHOO010000001.1"/>
</dbReference>
<dbReference type="PANTHER" id="PTHR43065">
    <property type="entry name" value="SENSOR HISTIDINE KINASE"/>
    <property type="match status" value="1"/>
</dbReference>
<evidence type="ECO:0000313" key="10">
    <source>
        <dbReference type="EMBL" id="STO20965.1"/>
    </source>
</evidence>
<name>A0A377G812_9GAMM</name>
<dbReference type="InterPro" id="IPR036890">
    <property type="entry name" value="HATPase_C_sf"/>
</dbReference>
<evidence type="ECO:0000256" key="4">
    <source>
        <dbReference type="ARBA" id="ARBA00022679"/>
    </source>
</evidence>
<evidence type="ECO:0000256" key="8">
    <source>
        <dbReference type="ARBA" id="ARBA00023012"/>
    </source>
</evidence>
<proteinExistence type="predicted"/>
<evidence type="ECO:0000256" key="1">
    <source>
        <dbReference type="ARBA" id="ARBA00000085"/>
    </source>
</evidence>
<dbReference type="SMART" id="SM00091">
    <property type="entry name" value="PAS"/>
    <property type="match status" value="2"/>
</dbReference>
<dbReference type="SUPFAM" id="SSF47384">
    <property type="entry name" value="Homodimeric domain of signal transducing histidine kinase"/>
    <property type="match status" value="1"/>
</dbReference>
<evidence type="ECO:0000313" key="11">
    <source>
        <dbReference type="Proteomes" id="UP000254554"/>
    </source>
</evidence>
<dbReference type="Pfam" id="PF02518">
    <property type="entry name" value="HATPase_c"/>
    <property type="match status" value="1"/>
</dbReference>
<dbReference type="PRINTS" id="PR00344">
    <property type="entry name" value="BCTRLSENSOR"/>
</dbReference>
<dbReference type="PROSITE" id="PS50109">
    <property type="entry name" value="HIS_KIN"/>
    <property type="match status" value="1"/>
</dbReference>
<dbReference type="InterPro" id="IPR000014">
    <property type="entry name" value="PAS"/>
</dbReference>
<dbReference type="SMART" id="SM00388">
    <property type="entry name" value="HisKA"/>
    <property type="match status" value="1"/>
</dbReference>
<dbReference type="AlphaFoldDB" id="A0A377G812"/>
<dbReference type="Gene3D" id="3.30.565.10">
    <property type="entry name" value="Histidine kinase-like ATPase, C-terminal domain"/>
    <property type="match status" value="1"/>
</dbReference>
<dbReference type="Proteomes" id="UP000254554">
    <property type="component" value="Unassembled WGS sequence"/>
</dbReference>
<dbReference type="Gene3D" id="1.10.287.130">
    <property type="match status" value="1"/>
</dbReference>
<dbReference type="OrthoDB" id="1931120at2"/>
<dbReference type="EC" id="2.7.13.3" evidence="2"/>
<keyword evidence="4 10" id="KW-0808">Transferase</keyword>
<dbReference type="InterPro" id="IPR003661">
    <property type="entry name" value="HisK_dim/P_dom"/>
</dbReference>
<sequence>MSGDIKNEIQKLKNKSRLQELKYKKMKDSFISLKKTHVEAEKTFKELYDFNPTIIITINRNFIIKKLNYRAAVFFGSERTLLINKSFLNFIRSSSKLLFKEKISNLLNNQINQTLNLNLINLKKESIHATVTCRVNSDNLIQLYLFNLSREPQKIFNYEIERSFTLINKLFEGTNEALAALDSEFNLKIINESFTYLFSKIIAKKISVGINLVQSLSEFPKLQSKIFNACTKALKGEKALEIIENSFTKVNDFFCFELTIYPYLNKNVLLIRIKNLTNYKIEERLKHQWQAEIGLSCRSSAKEEMASALAHEINQPLSTIVTYSQTCLLLIKQKSTNEILPKLIEALEKISMQAELAGEIIHNMRTLRHKDHLYKEKGSINEVIQDAISLLQYELLNFKLDIVLNLQEDLPLININKIHIMQVLLNLARNSIEAFKSSNITCPQLSIETNFHSEEIIVHIRDNGPGIPAEYLNKILNSYFTTKPHGTGIGLGICKTLIEQHGGKLNVHSNMAYGAWFSFTLPIN</sequence>
<dbReference type="SMART" id="SM00387">
    <property type="entry name" value="HATPase_c"/>
    <property type="match status" value="1"/>
</dbReference>
<dbReference type="SUPFAM" id="SSF55874">
    <property type="entry name" value="ATPase domain of HSP90 chaperone/DNA topoisomerase II/histidine kinase"/>
    <property type="match status" value="1"/>
</dbReference>
<evidence type="ECO:0000256" key="7">
    <source>
        <dbReference type="ARBA" id="ARBA00022840"/>
    </source>
</evidence>
<reference evidence="10 11" key="1">
    <citation type="submission" date="2018-06" db="EMBL/GenBank/DDBJ databases">
        <authorList>
            <consortium name="Pathogen Informatics"/>
            <person name="Doyle S."/>
        </authorList>
    </citation>
    <scope>NUCLEOTIDE SEQUENCE [LARGE SCALE GENOMIC DNA]</scope>
    <source>
        <strain evidence="10 11">NCTC11370</strain>
    </source>
</reference>
<dbReference type="EMBL" id="UGGT01000001">
    <property type="protein sequence ID" value="STO20965.1"/>
    <property type="molecule type" value="Genomic_DNA"/>
</dbReference>
<gene>
    <name evidence="10" type="primary">fixL_2</name>
    <name evidence="10" type="ORF">NCTC11370_01026</name>
</gene>
<dbReference type="InterPro" id="IPR004358">
    <property type="entry name" value="Sig_transdc_His_kin-like_C"/>
</dbReference>
<organism evidence="10 11">
    <name type="scientific">Fluoribacter dumoffii</name>
    <dbReference type="NCBI Taxonomy" id="463"/>
    <lineage>
        <taxon>Bacteria</taxon>
        <taxon>Pseudomonadati</taxon>
        <taxon>Pseudomonadota</taxon>
        <taxon>Gammaproteobacteria</taxon>
        <taxon>Legionellales</taxon>
        <taxon>Legionellaceae</taxon>
        <taxon>Fluoribacter</taxon>
    </lineage>
</organism>
<keyword evidence="11" id="KW-1185">Reference proteome</keyword>
<evidence type="ECO:0000256" key="6">
    <source>
        <dbReference type="ARBA" id="ARBA00022777"/>
    </source>
</evidence>
<protein>
    <recommendedName>
        <fullName evidence="2">histidine kinase</fullName>
        <ecNumber evidence="2">2.7.13.3</ecNumber>
    </recommendedName>
</protein>
<dbReference type="InterPro" id="IPR003594">
    <property type="entry name" value="HATPase_dom"/>
</dbReference>
<dbReference type="GO" id="GO:0005524">
    <property type="term" value="F:ATP binding"/>
    <property type="evidence" value="ECO:0007669"/>
    <property type="project" value="UniProtKB-KW"/>
</dbReference>
<dbReference type="PANTHER" id="PTHR43065:SF10">
    <property type="entry name" value="PEROXIDE STRESS-ACTIVATED HISTIDINE KINASE MAK3"/>
    <property type="match status" value="1"/>
</dbReference>
<evidence type="ECO:0000256" key="2">
    <source>
        <dbReference type="ARBA" id="ARBA00012438"/>
    </source>
</evidence>
<dbReference type="InterPro" id="IPR005467">
    <property type="entry name" value="His_kinase_dom"/>
</dbReference>
<dbReference type="GeneID" id="93292369"/>
<evidence type="ECO:0000256" key="3">
    <source>
        <dbReference type="ARBA" id="ARBA00022553"/>
    </source>
</evidence>
<keyword evidence="3" id="KW-0597">Phosphoprotein</keyword>
<evidence type="ECO:0000256" key="5">
    <source>
        <dbReference type="ARBA" id="ARBA00022741"/>
    </source>
</evidence>
<dbReference type="GO" id="GO:0000155">
    <property type="term" value="F:phosphorelay sensor kinase activity"/>
    <property type="evidence" value="ECO:0007669"/>
    <property type="project" value="InterPro"/>
</dbReference>
<evidence type="ECO:0000259" key="9">
    <source>
        <dbReference type="PROSITE" id="PS50109"/>
    </source>
</evidence>
<keyword evidence="5" id="KW-0547">Nucleotide-binding</keyword>
<dbReference type="Pfam" id="PF00512">
    <property type="entry name" value="HisKA"/>
    <property type="match status" value="1"/>
</dbReference>
<accession>A0A377G812</accession>
<keyword evidence="8" id="KW-0902">Two-component regulatory system</keyword>
<keyword evidence="6" id="KW-0418">Kinase</keyword>
<dbReference type="CDD" id="cd00082">
    <property type="entry name" value="HisKA"/>
    <property type="match status" value="1"/>
</dbReference>
<comment type="catalytic activity">
    <reaction evidence="1">
        <text>ATP + protein L-histidine = ADP + protein N-phospho-L-histidine.</text>
        <dbReference type="EC" id="2.7.13.3"/>
    </reaction>
</comment>